<protein>
    <recommendedName>
        <fullName evidence="5">Survival protein SurE-like phosphatase/nucleotidase domain-containing protein</fullName>
    </recommendedName>
</protein>
<dbReference type="Gene3D" id="3.40.1210.10">
    <property type="entry name" value="Survival protein SurE-like phosphatase/nucleotidase"/>
    <property type="match status" value="1"/>
</dbReference>
<sequence>MGVRSFVKNACILGLAAGGSQAIRIIQSNDDGWAEMNIRVFHDALIQADHDAVVSAPAENMSGQGSSDEDPAPRTDACEYDSCPANTNLAYSSNATSPRLNWVNSYPATSMRYGLDTITPALWANAPAELAVTGPNVGSNLAVQGPFSGTVGAACYAVEQAGIPAIAFSGLSDQDLGLQGGNAAWNTTPVPTNSLVFADLALNLTTRLIASGAPYLPNGTYLNVNFAAVTATSCTSASAYQWVFTRVYPDLLADDIELCGSDTLPQETTVVHSDDGCYVSVSAASCSDKGTASKEVQQAVYDKIGDMFVCKP</sequence>
<dbReference type="AlphaFoldDB" id="A0A9W8YS27"/>
<dbReference type="Proteomes" id="UP001140453">
    <property type="component" value="Unassembled WGS sequence"/>
</dbReference>
<evidence type="ECO:0000259" key="5">
    <source>
        <dbReference type="Pfam" id="PF01975"/>
    </source>
</evidence>
<evidence type="ECO:0000313" key="6">
    <source>
        <dbReference type="EMBL" id="KAJ4391387.1"/>
    </source>
</evidence>
<dbReference type="SUPFAM" id="SSF64167">
    <property type="entry name" value="SurE-like"/>
    <property type="match status" value="1"/>
</dbReference>
<evidence type="ECO:0000256" key="3">
    <source>
        <dbReference type="ARBA" id="ARBA00022801"/>
    </source>
</evidence>
<feature type="region of interest" description="Disordered" evidence="4">
    <location>
        <begin position="57"/>
        <end position="76"/>
    </location>
</feature>
<name>A0A9W8YS27_9PEZI</name>
<evidence type="ECO:0000256" key="1">
    <source>
        <dbReference type="ARBA" id="ARBA00011062"/>
    </source>
</evidence>
<dbReference type="InterPro" id="IPR036523">
    <property type="entry name" value="SurE-like_sf"/>
</dbReference>
<keyword evidence="7" id="KW-1185">Reference proteome</keyword>
<gene>
    <name evidence="6" type="ORF">N0V93_005004</name>
</gene>
<feature type="domain" description="Survival protein SurE-like phosphatase/nucleotidase" evidence="5">
    <location>
        <begin position="25"/>
        <end position="235"/>
    </location>
</feature>
<dbReference type="PANTHER" id="PTHR30457:SF0">
    <property type="entry name" value="PHOSPHATASE, PUTATIVE (AFU_ORTHOLOGUE AFUA_4G01070)-RELATED"/>
    <property type="match status" value="1"/>
</dbReference>
<comment type="similarity">
    <text evidence="1">Belongs to the SurE nucleotidase family.</text>
</comment>
<organism evidence="6 7">
    <name type="scientific">Gnomoniopsis smithogilvyi</name>
    <dbReference type="NCBI Taxonomy" id="1191159"/>
    <lineage>
        <taxon>Eukaryota</taxon>
        <taxon>Fungi</taxon>
        <taxon>Dikarya</taxon>
        <taxon>Ascomycota</taxon>
        <taxon>Pezizomycotina</taxon>
        <taxon>Sordariomycetes</taxon>
        <taxon>Sordariomycetidae</taxon>
        <taxon>Diaporthales</taxon>
        <taxon>Gnomoniaceae</taxon>
        <taxon>Gnomoniopsis</taxon>
    </lineage>
</organism>
<dbReference type="InterPro" id="IPR002828">
    <property type="entry name" value="SurE-like_Pase/nucleotidase"/>
</dbReference>
<dbReference type="EMBL" id="JAPEVB010000003">
    <property type="protein sequence ID" value="KAJ4391387.1"/>
    <property type="molecule type" value="Genomic_DNA"/>
</dbReference>
<dbReference type="PANTHER" id="PTHR30457">
    <property type="entry name" value="5'-NUCLEOTIDASE SURE"/>
    <property type="match status" value="1"/>
</dbReference>
<dbReference type="GO" id="GO:0046872">
    <property type="term" value="F:metal ion binding"/>
    <property type="evidence" value="ECO:0007669"/>
    <property type="project" value="UniProtKB-KW"/>
</dbReference>
<evidence type="ECO:0000256" key="4">
    <source>
        <dbReference type="SAM" id="MobiDB-lite"/>
    </source>
</evidence>
<accession>A0A9W8YS27</accession>
<dbReference type="OrthoDB" id="4018688at2759"/>
<reference evidence="6" key="1">
    <citation type="submission" date="2022-10" db="EMBL/GenBank/DDBJ databases">
        <title>Tapping the CABI collections for fungal endophytes: first genome assemblies for Collariella, Neodidymelliopsis, Ascochyta clinopodiicola, Didymella pomorum, Didymosphaeria variabile, Neocosmospora piperis and Neocucurbitaria cava.</title>
        <authorList>
            <person name="Hill R."/>
        </authorList>
    </citation>
    <scope>NUCLEOTIDE SEQUENCE</scope>
    <source>
        <strain evidence="6">IMI 355082</strain>
    </source>
</reference>
<dbReference type="InterPro" id="IPR030048">
    <property type="entry name" value="SurE"/>
</dbReference>
<proteinExistence type="inferred from homology"/>
<evidence type="ECO:0000313" key="7">
    <source>
        <dbReference type="Proteomes" id="UP001140453"/>
    </source>
</evidence>
<keyword evidence="2" id="KW-0479">Metal-binding</keyword>
<comment type="caution">
    <text evidence="6">The sequence shown here is derived from an EMBL/GenBank/DDBJ whole genome shotgun (WGS) entry which is preliminary data.</text>
</comment>
<keyword evidence="3" id="KW-0378">Hydrolase</keyword>
<dbReference type="Pfam" id="PF01975">
    <property type="entry name" value="SurE"/>
    <property type="match status" value="1"/>
</dbReference>
<dbReference type="GO" id="GO:0008252">
    <property type="term" value="F:nucleotidase activity"/>
    <property type="evidence" value="ECO:0007669"/>
    <property type="project" value="InterPro"/>
</dbReference>
<evidence type="ECO:0000256" key="2">
    <source>
        <dbReference type="ARBA" id="ARBA00022723"/>
    </source>
</evidence>